<evidence type="ECO:0000313" key="4">
    <source>
        <dbReference type="Proteomes" id="UP001499841"/>
    </source>
</evidence>
<feature type="region of interest" description="Disordered" evidence="1">
    <location>
        <begin position="941"/>
        <end position="961"/>
    </location>
</feature>
<name>A0ABP8ERL3_9MICO</name>
<comment type="caution">
    <text evidence="3">The sequence shown here is derived from an EMBL/GenBank/DDBJ whole genome shotgun (WGS) entry which is preliminary data.</text>
</comment>
<evidence type="ECO:0000259" key="2">
    <source>
        <dbReference type="Pfam" id="PF13569"/>
    </source>
</evidence>
<dbReference type="Pfam" id="PF13569">
    <property type="entry name" value="DUF4132"/>
    <property type="match status" value="1"/>
</dbReference>
<dbReference type="InterPro" id="IPR016024">
    <property type="entry name" value="ARM-type_fold"/>
</dbReference>
<sequence>MALWQMLTGRRDPVATVPRRWRSALERVLAPFATDYPGLPGELRDYVLTGGPASVLTHPVLRTNTGRVTLGAGSVGFGGDRDAMQELCVGLGDVPPEVVLRWARVLEVSAGSWPVRLDPVAGGHWAEALVVHLTDFLGDRRRGSMTVPVEIAVVEDALVAAGAERHDLMAAAFRDSGKPDHYGGPRRGLRALGGYAAAVARDADVLRPVLAGQGARGQLVALEMLVPLRDDGLRLFAPEIASMLASPGKQVRTAVAPLAARCGALLVDPLKELAVSGTPETRLHALRALGAADDGARAWALERASADRAASVRALAAEWTADLADPAAPAGSEPAPPALPVVDWRVPVTAELRSQLENLWAATDREIERSNRLAEEAAARMRAQNPGYGVPAFRTPPLDRESLRRLLASLERGTPPATPNVDAPHHVLHLFERHAHAMRLGPAGIVSLLHHLGHLVEHGGALSRPAANLLEIEHARTGRPTLLEVATMLDELGLDGGRSVYRRFAAPWGPHLGGGWPDEHVAPFVLTHLDLVVRTLSSTDRDWSMAAEAPYRALATLPTLPRRAVDALFDTALSGNRVDRRPAQDALDQLPATPARVVAALQDGKYDVRTEAAGWLRRLRAESAVPALETAVGREKHDLAKGAMLDALEAMGRPVERYVDRADLRRKAVAAVAKGLPKELAWFPWAGLSEVRWADTGEPVGTETLQWLLAQAVRAKSPEPGAMLRKYCAMIAPEDRERLGQFVLETWLAEDTRPIDADEAQRRAAQEAGWTHQSMTRYPQGYQNNPLLGSSVEEITAAYLPRFLREPVGSAAASKGLLAVVAACAGERAAAPVARYLKDWYGKRASQSKALVAMLGWIEHPSATQLMLSVGSRFRTKSIQEEATRQALALAERKGWTVDELADRTVPTAGLDGSGRLELSYGDRSFSAVLRPDLTLELRSPEDTKIASLPAPRRTDDPDRAAEARKALAAARKELKAVVQLQTQRLYEALCTERTWPSEDWHRYLAGHPVMRHLVRRLVWTATTPEGSVVVFRPLEDGSLTDVDDEPVTLSPGARVSLAHDTNLDPQTAARWIEHLVDYEVVPLFVQLGKGTYVLPDVGASQAEITDFRGHVLEAFALRGRAGKLGYTRGQTGDGGWFYTYEKRFPTVGVTSVVEFSGNGLPEENTTVALTVLRFVRQADGGSPGTGGGGGGEWGHEATRLLLGDVPAVLLSEAYGDMRLMAADGTGFDPDWEKVVGR</sequence>
<accession>A0ABP8ERL3</accession>
<feature type="domain" description="DUF4132" evidence="2">
    <location>
        <begin position="946"/>
        <end position="1127"/>
    </location>
</feature>
<evidence type="ECO:0000256" key="1">
    <source>
        <dbReference type="SAM" id="MobiDB-lite"/>
    </source>
</evidence>
<reference evidence="4" key="1">
    <citation type="journal article" date="2019" name="Int. J. Syst. Evol. Microbiol.">
        <title>The Global Catalogue of Microorganisms (GCM) 10K type strain sequencing project: providing services to taxonomists for standard genome sequencing and annotation.</title>
        <authorList>
            <consortium name="The Broad Institute Genomics Platform"/>
            <consortium name="The Broad Institute Genome Sequencing Center for Infectious Disease"/>
            <person name="Wu L."/>
            <person name="Ma J."/>
        </authorList>
    </citation>
    <scope>NUCLEOTIDE SEQUENCE [LARGE SCALE GENOMIC DNA]</scope>
    <source>
        <strain evidence="4">JCM 17459</strain>
    </source>
</reference>
<dbReference type="InterPro" id="IPR025406">
    <property type="entry name" value="DUF4132"/>
</dbReference>
<dbReference type="InterPro" id="IPR011989">
    <property type="entry name" value="ARM-like"/>
</dbReference>
<keyword evidence="4" id="KW-1185">Reference proteome</keyword>
<dbReference type="EMBL" id="BAABBA010000003">
    <property type="protein sequence ID" value="GAA4286348.1"/>
    <property type="molecule type" value="Genomic_DNA"/>
</dbReference>
<organism evidence="3 4">
    <name type="scientific">Georgenia daeguensis</name>
    <dbReference type="NCBI Taxonomy" id="908355"/>
    <lineage>
        <taxon>Bacteria</taxon>
        <taxon>Bacillati</taxon>
        <taxon>Actinomycetota</taxon>
        <taxon>Actinomycetes</taxon>
        <taxon>Micrococcales</taxon>
        <taxon>Bogoriellaceae</taxon>
        <taxon>Georgenia</taxon>
    </lineage>
</organism>
<proteinExistence type="predicted"/>
<gene>
    <name evidence="3" type="ORF">GCM10022262_07070</name>
</gene>
<dbReference type="Proteomes" id="UP001499841">
    <property type="component" value="Unassembled WGS sequence"/>
</dbReference>
<dbReference type="InterPro" id="IPR004155">
    <property type="entry name" value="PBS_lyase_HEAT"/>
</dbReference>
<dbReference type="RefSeq" id="WP_345037773.1">
    <property type="nucleotide sequence ID" value="NZ_BAABBA010000003.1"/>
</dbReference>
<dbReference type="Gene3D" id="1.25.10.10">
    <property type="entry name" value="Leucine-rich Repeat Variant"/>
    <property type="match status" value="1"/>
</dbReference>
<dbReference type="SMART" id="SM00567">
    <property type="entry name" value="EZ_HEAT"/>
    <property type="match status" value="2"/>
</dbReference>
<protein>
    <recommendedName>
        <fullName evidence="2">DUF4132 domain-containing protein</fullName>
    </recommendedName>
</protein>
<dbReference type="SUPFAM" id="SSF48371">
    <property type="entry name" value="ARM repeat"/>
    <property type="match status" value="1"/>
</dbReference>
<evidence type="ECO:0000313" key="3">
    <source>
        <dbReference type="EMBL" id="GAA4286348.1"/>
    </source>
</evidence>